<keyword evidence="2" id="KW-1185">Reference proteome</keyword>
<accession>E4ZRB1</accession>
<evidence type="ECO:0000313" key="2">
    <source>
        <dbReference type="Proteomes" id="UP000002668"/>
    </source>
</evidence>
<gene>
    <name evidence="1" type="ORF">LEMA_P034500.1</name>
</gene>
<organism evidence="2">
    <name type="scientific">Leptosphaeria maculans (strain JN3 / isolate v23.1.3 / race Av1-4-5-6-7-8)</name>
    <name type="common">Blackleg fungus</name>
    <name type="synonym">Phoma lingam</name>
    <dbReference type="NCBI Taxonomy" id="985895"/>
    <lineage>
        <taxon>Eukaryota</taxon>
        <taxon>Fungi</taxon>
        <taxon>Dikarya</taxon>
        <taxon>Ascomycota</taxon>
        <taxon>Pezizomycotina</taxon>
        <taxon>Dothideomycetes</taxon>
        <taxon>Pleosporomycetidae</taxon>
        <taxon>Pleosporales</taxon>
        <taxon>Pleosporineae</taxon>
        <taxon>Leptosphaeriaceae</taxon>
        <taxon>Plenodomus</taxon>
        <taxon>Plenodomus lingam/Leptosphaeria maculans species complex</taxon>
    </lineage>
</organism>
<dbReference type="Proteomes" id="UP000002668">
    <property type="component" value="Genome"/>
</dbReference>
<sequence length="41" mass="4957">MYTPLLSPPTLDDRQESCHARNLKAYLIIFDETWDTDRMWL</sequence>
<dbReference type="InParanoid" id="E4ZRB1"/>
<name>E4ZRB1_LEPMJ</name>
<proteinExistence type="predicted"/>
<dbReference type="HOGENOM" id="CLU_3279633_0_0_1"/>
<dbReference type="AlphaFoldDB" id="E4ZRB1"/>
<evidence type="ECO:0000313" key="1">
    <source>
        <dbReference type="EMBL" id="CBX93776.1"/>
    </source>
</evidence>
<reference evidence="2" key="1">
    <citation type="journal article" date="2011" name="Nat. Commun.">
        <title>Effector diversification within compartments of the Leptosphaeria maculans genome affected by Repeat-Induced Point mutations.</title>
        <authorList>
            <person name="Rouxel T."/>
            <person name="Grandaubert J."/>
            <person name="Hane J.K."/>
            <person name="Hoede C."/>
            <person name="van de Wouw A.P."/>
            <person name="Couloux A."/>
            <person name="Dominguez V."/>
            <person name="Anthouard V."/>
            <person name="Bally P."/>
            <person name="Bourras S."/>
            <person name="Cozijnsen A.J."/>
            <person name="Ciuffetti L.M."/>
            <person name="Degrave A."/>
            <person name="Dilmaghani A."/>
            <person name="Duret L."/>
            <person name="Fudal I."/>
            <person name="Goodwin S.B."/>
            <person name="Gout L."/>
            <person name="Glaser N."/>
            <person name="Linglin J."/>
            <person name="Kema G.H.J."/>
            <person name="Lapalu N."/>
            <person name="Lawrence C.B."/>
            <person name="May K."/>
            <person name="Meyer M."/>
            <person name="Ollivier B."/>
            <person name="Poulain J."/>
            <person name="Schoch C.L."/>
            <person name="Simon A."/>
            <person name="Spatafora J.W."/>
            <person name="Stachowiak A."/>
            <person name="Turgeon B.G."/>
            <person name="Tyler B.M."/>
            <person name="Vincent D."/>
            <person name="Weissenbach J."/>
            <person name="Amselem J."/>
            <person name="Quesneville H."/>
            <person name="Oliver R.P."/>
            <person name="Wincker P."/>
            <person name="Balesdent M.-H."/>
            <person name="Howlett B.J."/>
        </authorList>
    </citation>
    <scope>NUCLEOTIDE SEQUENCE [LARGE SCALE GENOMIC DNA]</scope>
    <source>
        <strain evidence="2">JN3 / isolate v23.1.3 / race Av1-4-5-6-7-8</strain>
    </source>
</reference>
<dbReference type="EMBL" id="FP929116">
    <property type="protein sequence ID" value="CBX93776.1"/>
    <property type="molecule type" value="Genomic_DNA"/>
</dbReference>
<dbReference type="VEuPathDB" id="FungiDB:LEMA_P034500.1"/>
<protein>
    <submittedName>
        <fullName evidence="1">Predicted protein</fullName>
    </submittedName>
</protein>